<sequence length="356" mass="39052">MAELLVNLETIYNNARTVVNFCKENGIFVTGVVKGCNALLPVVSVFIAAGCKGIGSSRINHLRKLRMEGYKVPLWLLRPPSPSEIPESVMFADVVLVSDLKILEMIEESAKEIKKEVQAILMVDVGDLREGWWPAEDVLTIIPELKKFTYVKIIGIGTNMGCYGGVVPDEKNTGKLVTIAENMRKEGIGIEIISGGATSSLPLLLEKSLPEGVNNLRVGEGILLGRDLSELWNKPFPGVKLDGFVLRAEILEIRTKPSVPEGEIFVDAFGRKPVFVDKGLRKKAVLGVGKADFMSPEFLIPREEGIEILGASSDHLILDVEDYKGKLKVGDFLEFELRYGGLLGLTASEDVKKVFI</sequence>
<keyword evidence="3" id="KW-0413">Isomerase</keyword>
<gene>
    <name evidence="5" type="ORF">DEA61_11635</name>
</gene>
<evidence type="ECO:0000313" key="5">
    <source>
        <dbReference type="EMBL" id="HBT50398.1"/>
    </source>
</evidence>
<evidence type="ECO:0000313" key="6">
    <source>
        <dbReference type="Proteomes" id="UP000264445"/>
    </source>
</evidence>
<dbReference type="SUPFAM" id="SSF51419">
    <property type="entry name" value="PLP-binding barrel"/>
    <property type="match status" value="1"/>
</dbReference>
<dbReference type="Gene3D" id="3.20.20.10">
    <property type="entry name" value="Alanine racemase"/>
    <property type="match status" value="1"/>
</dbReference>
<protein>
    <submittedName>
        <fullName evidence="5">Alanine racemase</fullName>
    </submittedName>
</protein>
<dbReference type="InterPro" id="IPR000821">
    <property type="entry name" value="Ala_racemase"/>
</dbReference>
<dbReference type="GO" id="GO:0030170">
    <property type="term" value="F:pyridoxal phosphate binding"/>
    <property type="evidence" value="ECO:0007669"/>
    <property type="project" value="TreeGrafter"/>
</dbReference>
<evidence type="ECO:0000256" key="1">
    <source>
        <dbReference type="ARBA" id="ARBA00001933"/>
    </source>
</evidence>
<dbReference type="InterPro" id="IPR029066">
    <property type="entry name" value="PLP-binding_barrel"/>
</dbReference>
<evidence type="ECO:0000256" key="2">
    <source>
        <dbReference type="ARBA" id="ARBA00022898"/>
    </source>
</evidence>
<dbReference type="PANTHER" id="PTHR30511:SF3">
    <property type="entry name" value="LYSINE RACEMASE"/>
    <property type="match status" value="1"/>
</dbReference>
<dbReference type="Pfam" id="PF01168">
    <property type="entry name" value="Ala_racemase_N"/>
    <property type="match status" value="1"/>
</dbReference>
<organism evidence="5 6">
    <name type="scientific">Caldanaerobacter subterraneus</name>
    <dbReference type="NCBI Taxonomy" id="911092"/>
    <lineage>
        <taxon>Bacteria</taxon>
        <taxon>Bacillati</taxon>
        <taxon>Bacillota</taxon>
        <taxon>Clostridia</taxon>
        <taxon>Thermoanaerobacterales</taxon>
        <taxon>Thermoanaerobacteraceae</taxon>
        <taxon>Caldanaerobacter</taxon>
    </lineage>
</organism>
<reference evidence="5 6" key="1">
    <citation type="journal article" date="2018" name="Nat. Biotechnol.">
        <title>A standardized bacterial taxonomy based on genome phylogeny substantially revises the tree of life.</title>
        <authorList>
            <person name="Parks D.H."/>
            <person name="Chuvochina M."/>
            <person name="Waite D.W."/>
            <person name="Rinke C."/>
            <person name="Skarshewski A."/>
            <person name="Chaumeil P.A."/>
            <person name="Hugenholtz P."/>
        </authorList>
    </citation>
    <scope>NUCLEOTIDE SEQUENCE [LARGE SCALE GENOMIC DNA]</scope>
    <source>
        <strain evidence="5">UBA12544</strain>
    </source>
</reference>
<comment type="cofactor">
    <cofactor evidence="1">
        <name>pyridoxal 5'-phosphate</name>
        <dbReference type="ChEBI" id="CHEBI:597326"/>
    </cofactor>
</comment>
<evidence type="ECO:0000256" key="3">
    <source>
        <dbReference type="ARBA" id="ARBA00023235"/>
    </source>
</evidence>
<dbReference type="GO" id="GO:0008784">
    <property type="term" value="F:alanine racemase activity"/>
    <property type="evidence" value="ECO:0007669"/>
    <property type="project" value="TreeGrafter"/>
</dbReference>
<evidence type="ECO:0000259" key="4">
    <source>
        <dbReference type="Pfam" id="PF01168"/>
    </source>
</evidence>
<dbReference type="RefSeq" id="WP_278429604.1">
    <property type="nucleotide sequence ID" value="NZ_DOLB01000168.1"/>
</dbReference>
<comment type="caution">
    <text evidence="5">The sequence shown here is derived from an EMBL/GenBank/DDBJ whole genome shotgun (WGS) entry which is preliminary data.</text>
</comment>
<proteinExistence type="predicted"/>
<keyword evidence="2" id="KW-0663">Pyridoxal phosphate</keyword>
<name>A0A101E4T4_9THEO</name>
<dbReference type="GO" id="GO:0005829">
    <property type="term" value="C:cytosol"/>
    <property type="evidence" value="ECO:0007669"/>
    <property type="project" value="TreeGrafter"/>
</dbReference>
<dbReference type="EMBL" id="DOLB01000168">
    <property type="protein sequence ID" value="HBT50398.1"/>
    <property type="molecule type" value="Genomic_DNA"/>
</dbReference>
<accession>A0A101E4T4</accession>
<dbReference type="InterPro" id="IPR001608">
    <property type="entry name" value="Ala_racemase_N"/>
</dbReference>
<dbReference type="AlphaFoldDB" id="A0A101E4T4"/>
<dbReference type="PANTHER" id="PTHR30511">
    <property type="entry name" value="ALANINE RACEMASE"/>
    <property type="match status" value="1"/>
</dbReference>
<feature type="domain" description="Alanine racemase N-terminal" evidence="4">
    <location>
        <begin position="6"/>
        <end position="222"/>
    </location>
</feature>
<dbReference type="Proteomes" id="UP000264445">
    <property type="component" value="Unassembled WGS sequence"/>
</dbReference>